<gene>
    <name evidence="1" type="ORF">MM415A02725_0007</name>
    <name evidence="2" type="ORF">MM415B03518_0004</name>
</gene>
<organism evidence="1">
    <name type="scientific">viral metagenome</name>
    <dbReference type="NCBI Taxonomy" id="1070528"/>
    <lineage>
        <taxon>unclassified sequences</taxon>
        <taxon>metagenomes</taxon>
        <taxon>organismal metagenomes</taxon>
    </lineage>
</organism>
<protein>
    <submittedName>
        <fullName evidence="1">Uncharacterized protein</fullName>
    </submittedName>
</protein>
<name>A0A6M3JQY5_9ZZZZ</name>
<evidence type="ECO:0000313" key="2">
    <source>
        <dbReference type="EMBL" id="QJA90907.1"/>
    </source>
</evidence>
<sequence length="62" mass="7006">MARGRPKKIKVETAVSEPIPTQTPSEVKVKSEKENLLELYQRLKDLGINSISDLENLIARTE</sequence>
<dbReference type="EMBL" id="MT142947">
    <property type="protein sequence ID" value="QJA90907.1"/>
    <property type="molecule type" value="Genomic_DNA"/>
</dbReference>
<dbReference type="AlphaFoldDB" id="A0A6M3JQY5"/>
<dbReference type="EMBL" id="MT141959">
    <property type="protein sequence ID" value="QJA72539.1"/>
    <property type="molecule type" value="Genomic_DNA"/>
</dbReference>
<reference evidence="1" key="1">
    <citation type="submission" date="2020-03" db="EMBL/GenBank/DDBJ databases">
        <title>The deep terrestrial virosphere.</title>
        <authorList>
            <person name="Holmfeldt K."/>
            <person name="Nilsson E."/>
            <person name="Simone D."/>
            <person name="Lopez-Fernandez M."/>
            <person name="Wu X."/>
            <person name="de Brujin I."/>
            <person name="Lundin D."/>
            <person name="Andersson A."/>
            <person name="Bertilsson S."/>
            <person name="Dopson M."/>
        </authorList>
    </citation>
    <scope>NUCLEOTIDE SEQUENCE</scope>
    <source>
        <strain evidence="1">MM415A02725</strain>
        <strain evidence="2">MM415B03518</strain>
    </source>
</reference>
<proteinExistence type="predicted"/>
<accession>A0A6M3JQY5</accession>
<evidence type="ECO:0000313" key="1">
    <source>
        <dbReference type="EMBL" id="QJA72539.1"/>
    </source>
</evidence>